<dbReference type="AlphaFoldDB" id="A0A183FL17"/>
<proteinExistence type="predicted"/>
<feature type="region of interest" description="Disordered" evidence="1">
    <location>
        <begin position="62"/>
        <end position="92"/>
    </location>
</feature>
<organism evidence="3 4">
    <name type="scientific">Heligmosomoides polygyrus</name>
    <name type="common">Parasitic roundworm</name>
    <dbReference type="NCBI Taxonomy" id="6339"/>
    <lineage>
        <taxon>Eukaryota</taxon>
        <taxon>Metazoa</taxon>
        <taxon>Ecdysozoa</taxon>
        <taxon>Nematoda</taxon>
        <taxon>Chromadorea</taxon>
        <taxon>Rhabditida</taxon>
        <taxon>Rhabditina</taxon>
        <taxon>Rhabditomorpha</taxon>
        <taxon>Strongyloidea</taxon>
        <taxon>Heligmosomidae</taxon>
        <taxon>Heligmosomoides</taxon>
    </lineage>
</organism>
<dbReference type="WBParaSite" id="HPBE_0000789601-mRNA-1">
    <property type="protein sequence ID" value="HPBE_0000789601-mRNA-1"/>
    <property type="gene ID" value="HPBE_0000789601"/>
</dbReference>
<reference evidence="4" key="2">
    <citation type="submission" date="2019-09" db="UniProtKB">
        <authorList>
            <consortium name="WormBaseParasite"/>
        </authorList>
    </citation>
    <scope>IDENTIFICATION</scope>
</reference>
<evidence type="ECO:0000313" key="3">
    <source>
        <dbReference type="Proteomes" id="UP000050761"/>
    </source>
</evidence>
<reference evidence="2 3" key="1">
    <citation type="submission" date="2018-11" db="EMBL/GenBank/DDBJ databases">
        <authorList>
            <consortium name="Pathogen Informatics"/>
        </authorList>
    </citation>
    <scope>NUCLEOTIDE SEQUENCE [LARGE SCALE GENOMIC DNA]</scope>
</reference>
<protein>
    <submittedName>
        <fullName evidence="4">Transposase</fullName>
    </submittedName>
</protein>
<dbReference type="EMBL" id="UZAH01026000">
    <property type="protein sequence ID" value="VDO74033.1"/>
    <property type="molecule type" value="Genomic_DNA"/>
</dbReference>
<evidence type="ECO:0000313" key="4">
    <source>
        <dbReference type="WBParaSite" id="HPBE_0000789601-mRNA-1"/>
    </source>
</evidence>
<accession>A0A183FL17</accession>
<gene>
    <name evidence="2" type="ORF">HPBE_LOCUS7897</name>
</gene>
<dbReference type="Proteomes" id="UP000050761">
    <property type="component" value="Unassembled WGS sequence"/>
</dbReference>
<accession>A0A3P7Z8P9</accession>
<name>A0A183FL17_HELPZ</name>
<sequence>MRNVEGRIEVQVIDDAAPDRTLSSSFMYLLIVYAIQLLEVPLCRAASRRAATTWSSGTTITPKSTIDINTGPAKTTRSTATGRQPAQWTPKA</sequence>
<keyword evidence="3" id="KW-1185">Reference proteome</keyword>
<evidence type="ECO:0000256" key="1">
    <source>
        <dbReference type="SAM" id="MobiDB-lite"/>
    </source>
</evidence>
<evidence type="ECO:0000313" key="2">
    <source>
        <dbReference type="EMBL" id="VDO74033.1"/>
    </source>
</evidence>